<evidence type="ECO:0000256" key="3">
    <source>
        <dbReference type="ARBA" id="ARBA00022839"/>
    </source>
</evidence>
<name>A0A4Q7YIT4_9GAMM</name>
<dbReference type="PANTHER" id="PTHR30231">
    <property type="entry name" value="DNA POLYMERASE III SUBUNIT EPSILON"/>
    <property type="match status" value="1"/>
</dbReference>
<protein>
    <submittedName>
        <fullName evidence="5">DNA polymerase-3 subunit epsilon</fullName>
    </submittedName>
</protein>
<dbReference type="Proteomes" id="UP000292423">
    <property type="component" value="Unassembled WGS sequence"/>
</dbReference>
<dbReference type="InterPro" id="IPR036397">
    <property type="entry name" value="RNaseH_sf"/>
</dbReference>
<dbReference type="SMART" id="SM00479">
    <property type="entry name" value="EXOIII"/>
    <property type="match status" value="1"/>
</dbReference>
<dbReference type="InterPro" id="IPR013520">
    <property type="entry name" value="Ribonucl_H"/>
</dbReference>
<dbReference type="SUPFAM" id="SSF53098">
    <property type="entry name" value="Ribonuclease H-like"/>
    <property type="match status" value="1"/>
</dbReference>
<keyword evidence="3" id="KW-0269">Exonuclease</keyword>
<reference evidence="5 6" key="1">
    <citation type="submission" date="2019-02" db="EMBL/GenBank/DDBJ databases">
        <title>Genomic Encyclopedia of Type Strains, Phase IV (KMG-IV): sequencing the most valuable type-strain genomes for metagenomic binning, comparative biology and taxonomic classification.</title>
        <authorList>
            <person name="Goeker M."/>
        </authorList>
    </citation>
    <scope>NUCLEOTIDE SEQUENCE [LARGE SCALE GENOMIC DNA]</scope>
    <source>
        <strain evidence="5 6">DSM 105135</strain>
    </source>
</reference>
<organism evidence="5 6">
    <name type="scientific">Fluviicoccus keumensis</name>
    <dbReference type="NCBI Taxonomy" id="1435465"/>
    <lineage>
        <taxon>Bacteria</taxon>
        <taxon>Pseudomonadati</taxon>
        <taxon>Pseudomonadota</taxon>
        <taxon>Gammaproteobacteria</taxon>
        <taxon>Moraxellales</taxon>
        <taxon>Moraxellaceae</taxon>
        <taxon>Fluviicoccus</taxon>
    </lineage>
</organism>
<sequence length="216" mass="23941">MPWCRSICRNRRLVILPTPSPTRTWKFDVSVNKSAPPLLTKVLYLDTETTGLDEGAEIIEIAILDVTGNVLLDSLVKPTSPISDAASKVHGIMMPMLDDAPSWKQLACKVKTLLDGQIVVAHNAEFDARMILQSCLKYGVTGPANVQWICTMKILTTTNGGKWPSLSQARALLRDPILESNPDNLHRARHDAEVCRKIHQALLLEQPELSGLHHHC</sequence>
<dbReference type="InterPro" id="IPR012337">
    <property type="entry name" value="RNaseH-like_sf"/>
</dbReference>
<proteinExistence type="predicted"/>
<dbReference type="Gene3D" id="3.30.420.10">
    <property type="entry name" value="Ribonuclease H-like superfamily/Ribonuclease H"/>
    <property type="match status" value="1"/>
</dbReference>
<dbReference type="GO" id="GO:0003676">
    <property type="term" value="F:nucleic acid binding"/>
    <property type="evidence" value="ECO:0007669"/>
    <property type="project" value="InterPro"/>
</dbReference>
<feature type="domain" description="Exonuclease" evidence="4">
    <location>
        <begin position="41"/>
        <end position="208"/>
    </location>
</feature>
<keyword evidence="1" id="KW-0540">Nuclease</keyword>
<keyword evidence="6" id="KW-1185">Reference proteome</keyword>
<evidence type="ECO:0000256" key="1">
    <source>
        <dbReference type="ARBA" id="ARBA00022722"/>
    </source>
</evidence>
<evidence type="ECO:0000259" key="4">
    <source>
        <dbReference type="SMART" id="SM00479"/>
    </source>
</evidence>
<dbReference type="GO" id="GO:0006259">
    <property type="term" value="P:DNA metabolic process"/>
    <property type="evidence" value="ECO:0007669"/>
    <property type="project" value="UniProtKB-ARBA"/>
</dbReference>
<dbReference type="AlphaFoldDB" id="A0A4Q7YIT4"/>
<evidence type="ECO:0000313" key="6">
    <source>
        <dbReference type="Proteomes" id="UP000292423"/>
    </source>
</evidence>
<evidence type="ECO:0000256" key="2">
    <source>
        <dbReference type="ARBA" id="ARBA00022801"/>
    </source>
</evidence>
<evidence type="ECO:0000313" key="5">
    <source>
        <dbReference type="EMBL" id="RZU36744.1"/>
    </source>
</evidence>
<comment type="caution">
    <text evidence="5">The sequence shown here is derived from an EMBL/GenBank/DDBJ whole genome shotgun (WGS) entry which is preliminary data.</text>
</comment>
<keyword evidence="2" id="KW-0378">Hydrolase</keyword>
<accession>A0A4Q7YIT4</accession>
<dbReference type="Pfam" id="PF00929">
    <property type="entry name" value="RNase_T"/>
    <property type="match status" value="1"/>
</dbReference>
<dbReference type="OrthoDB" id="1684418at2"/>
<dbReference type="EMBL" id="SHKX01000017">
    <property type="protein sequence ID" value="RZU36744.1"/>
    <property type="molecule type" value="Genomic_DNA"/>
</dbReference>
<dbReference type="CDD" id="cd06127">
    <property type="entry name" value="DEDDh"/>
    <property type="match status" value="1"/>
</dbReference>
<dbReference type="GO" id="GO:0008408">
    <property type="term" value="F:3'-5' exonuclease activity"/>
    <property type="evidence" value="ECO:0007669"/>
    <property type="project" value="TreeGrafter"/>
</dbReference>
<gene>
    <name evidence="5" type="ORF">EV700_3210</name>
</gene>
<dbReference type="PANTHER" id="PTHR30231:SF4">
    <property type="entry name" value="PROTEIN NEN2"/>
    <property type="match status" value="1"/>
</dbReference>